<keyword evidence="3" id="KW-1185">Reference proteome</keyword>
<dbReference type="Proteomes" id="UP000299102">
    <property type="component" value="Unassembled WGS sequence"/>
</dbReference>
<name>A0A4C1TSQ5_EUMVA</name>
<dbReference type="EMBL" id="BGZK01000084">
    <property type="protein sequence ID" value="GBP17027.1"/>
    <property type="molecule type" value="Genomic_DNA"/>
</dbReference>
<organism evidence="2 3">
    <name type="scientific">Eumeta variegata</name>
    <name type="common">Bagworm moth</name>
    <name type="synonym">Eumeta japonica</name>
    <dbReference type="NCBI Taxonomy" id="151549"/>
    <lineage>
        <taxon>Eukaryota</taxon>
        <taxon>Metazoa</taxon>
        <taxon>Ecdysozoa</taxon>
        <taxon>Arthropoda</taxon>
        <taxon>Hexapoda</taxon>
        <taxon>Insecta</taxon>
        <taxon>Pterygota</taxon>
        <taxon>Neoptera</taxon>
        <taxon>Endopterygota</taxon>
        <taxon>Lepidoptera</taxon>
        <taxon>Glossata</taxon>
        <taxon>Ditrysia</taxon>
        <taxon>Tineoidea</taxon>
        <taxon>Psychidae</taxon>
        <taxon>Oiketicinae</taxon>
        <taxon>Eumeta</taxon>
    </lineage>
</organism>
<comment type="caution">
    <text evidence="2">The sequence shown here is derived from an EMBL/GenBank/DDBJ whole genome shotgun (WGS) entry which is preliminary data.</text>
</comment>
<evidence type="ECO:0000256" key="1">
    <source>
        <dbReference type="SAM" id="MobiDB-lite"/>
    </source>
</evidence>
<sequence>MGGTRCGPPPPHSPGHTTESWHALEVAFTERDTSIYFGFVQIETVNGDGIASESGTGNRIKNRDRNRNLERDRGRNQMWSWD</sequence>
<reference evidence="2 3" key="1">
    <citation type="journal article" date="2019" name="Commun. Biol.">
        <title>The bagworm genome reveals a unique fibroin gene that provides high tensile strength.</title>
        <authorList>
            <person name="Kono N."/>
            <person name="Nakamura H."/>
            <person name="Ohtoshi R."/>
            <person name="Tomita M."/>
            <person name="Numata K."/>
            <person name="Arakawa K."/>
        </authorList>
    </citation>
    <scope>NUCLEOTIDE SEQUENCE [LARGE SCALE GENOMIC DNA]</scope>
</reference>
<accession>A0A4C1TSQ5</accession>
<feature type="compositionally biased region" description="Basic and acidic residues" evidence="1">
    <location>
        <begin position="61"/>
        <end position="75"/>
    </location>
</feature>
<dbReference type="AlphaFoldDB" id="A0A4C1TSQ5"/>
<evidence type="ECO:0000313" key="3">
    <source>
        <dbReference type="Proteomes" id="UP000299102"/>
    </source>
</evidence>
<protein>
    <submittedName>
        <fullName evidence="2">Uncharacterized protein</fullName>
    </submittedName>
</protein>
<proteinExistence type="predicted"/>
<gene>
    <name evidence="2" type="ORF">EVAR_8098_1</name>
</gene>
<feature type="region of interest" description="Disordered" evidence="1">
    <location>
        <begin position="48"/>
        <end position="82"/>
    </location>
</feature>
<evidence type="ECO:0000313" key="2">
    <source>
        <dbReference type="EMBL" id="GBP17027.1"/>
    </source>
</evidence>